<evidence type="ECO:0000313" key="7">
    <source>
        <dbReference type="Proteomes" id="UP000177480"/>
    </source>
</evidence>
<sequence>MKKIGMYLLFQIMLFSMLATSIVAQGFPSAEEVFQAYRKQKDMGSISSIVVPTVVEIPLEEEYLYDTWEFALYDVGEGIFEPNMYRTEPIPNQATFTISSEEQDGLIRFPERMMDKNTTSYADLLLPAQGHGSANFIIQTNRPVTSSGLALSLERNVALPTSVKIRAMVDGETRVVLAENNMTQTTVRFPQVTSSQWMVAFSYGQPLRITELQIFDDKTPALKQGVRFLAQPGHVYRLYLDPDNLIRPRMAQSANLSLNEGVIRLPASPSEANPLYRPADVDGDGIPNIIDNCVSLANQDQVDVDNNKRGDACDDFDRDGVLNTKDNCPDSPNSDQRDTDGDLVGDVCDKEESRFTEKYSWIPWIGIGSAGIVLIVLLFLTVRSLPKKGDQGGDSASPVV</sequence>
<dbReference type="PROSITE" id="PS51234">
    <property type="entry name" value="TSP3"/>
    <property type="match status" value="1"/>
</dbReference>
<dbReference type="GO" id="GO:0007155">
    <property type="term" value="P:cell adhesion"/>
    <property type="evidence" value="ECO:0007669"/>
    <property type="project" value="InterPro"/>
</dbReference>
<feature type="region of interest" description="Disordered" evidence="3">
    <location>
        <begin position="322"/>
        <end position="344"/>
    </location>
</feature>
<feature type="signal peptide" evidence="5">
    <location>
        <begin position="1"/>
        <end position="26"/>
    </location>
</feature>
<dbReference type="SUPFAM" id="SSF103647">
    <property type="entry name" value="TSP type-3 repeat"/>
    <property type="match status" value="1"/>
</dbReference>
<evidence type="ECO:0000256" key="1">
    <source>
        <dbReference type="ARBA" id="ARBA00022729"/>
    </source>
</evidence>
<keyword evidence="4" id="KW-0472">Membrane</keyword>
<keyword evidence="2" id="KW-0106">Calcium</keyword>
<comment type="caution">
    <text evidence="6">The sequence shown here is derived from an EMBL/GenBank/DDBJ whole genome shotgun (WGS) entry which is preliminary data.</text>
</comment>
<dbReference type="EMBL" id="MHNK01000021">
    <property type="protein sequence ID" value="OGZ42841.1"/>
    <property type="molecule type" value="Genomic_DNA"/>
</dbReference>
<gene>
    <name evidence="6" type="ORF">A2719_00130</name>
</gene>
<dbReference type="InterPro" id="IPR028974">
    <property type="entry name" value="TSP_type-3_rpt"/>
</dbReference>
<reference evidence="6 7" key="1">
    <citation type="journal article" date="2016" name="Nat. Commun.">
        <title>Thousands of microbial genomes shed light on interconnected biogeochemical processes in an aquifer system.</title>
        <authorList>
            <person name="Anantharaman K."/>
            <person name="Brown C.T."/>
            <person name="Hug L.A."/>
            <person name="Sharon I."/>
            <person name="Castelle C.J."/>
            <person name="Probst A.J."/>
            <person name="Thomas B.C."/>
            <person name="Singh A."/>
            <person name="Wilkins M.J."/>
            <person name="Karaoz U."/>
            <person name="Brodie E.L."/>
            <person name="Williams K.H."/>
            <person name="Hubbard S.S."/>
            <person name="Banfield J.F."/>
        </authorList>
    </citation>
    <scope>NUCLEOTIDE SEQUENCE [LARGE SCALE GENOMIC DNA]</scope>
</reference>
<dbReference type="InterPro" id="IPR017897">
    <property type="entry name" value="Thrombospondin_3_rpt"/>
</dbReference>
<dbReference type="Gene3D" id="4.10.1080.10">
    <property type="entry name" value="TSP type-3 repeat"/>
    <property type="match status" value="1"/>
</dbReference>
<evidence type="ECO:0000256" key="4">
    <source>
        <dbReference type="SAM" id="Phobius"/>
    </source>
</evidence>
<organism evidence="6 7">
    <name type="scientific">Candidatus Ryanbacteria bacterium RIFCSPHIGHO2_01_FULL_45_22</name>
    <dbReference type="NCBI Taxonomy" id="1802114"/>
    <lineage>
        <taxon>Bacteria</taxon>
        <taxon>Candidatus Ryaniibacteriota</taxon>
    </lineage>
</organism>
<feature type="chain" id="PRO_5009582916" evidence="5">
    <location>
        <begin position="27"/>
        <end position="400"/>
    </location>
</feature>
<dbReference type="GO" id="GO:0005509">
    <property type="term" value="F:calcium ion binding"/>
    <property type="evidence" value="ECO:0007669"/>
    <property type="project" value="InterPro"/>
</dbReference>
<evidence type="ECO:0000256" key="3">
    <source>
        <dbReference type="SAM" id="MobiDB-lite"/>
    </source>
</evidence>
<dbReference type="Proteomes" id="UP000177480">
    <property type="component" value="Unassembled WGS sequence"/>
</dbReference>
<keyword evidence="4" id="KW-1133">Transmembrane helix</keyword>
<dbReference type="InterPro" id="IPR003367">
    <property type="entry name" value="Thrombospondin_3-like_rpt"/>
</dbReference>
<protein>
    <submittedName>
        <fullName evidence="6">Uncharacterized protein</fullName>
    </submittedName>
</protein>
<accession>A0A1G2FZ45</accession>
<dbReference type="AlphaFoldDB" id="A0A1G2FZ45"/>
<dbReference type="PANTHER" id="PTHR10199">
    <property type="entry name" value="THROMBOSPONDIN"/>
    <property type="match status" value="1"/>
</dbReference>
<feature type="transmembrane region" description="Helical" evidence="4">
    <location>
        <begin position="361"/>
        <end position="382"/>
    </location>
</feature>
<dbReference type="Pfam" id="PF02412">
    <property type="entry name" value="TSP_3"/>
    <property type="match status" value="3"/>
</dbReference>
<evidence type="ECO:0000256" key="5">
    <source>
        <dbReference type="SAM" id="SignalP"/>
    </source>
</evidence>
<dbReference type="STRING" id="1802114.A2719_00130"/>
<proteinExistence type="predicted"/>
<evidence type="ECO:0000256" key="2">
    <source>
        <dbReference type="ARBA" id="ARBA00022837"/>
    </source>
</evidence>
<evidence type="ECO:0000313" key="6">
    <source>
        <dbReference type="EMBL" id="OGZ42841.1"/>
    </source>
</evidence>
<keyword evidence="4" id="KW-0812">Transmembrane</keyword>
<name>A0A1G2FZ45_9BACT</name>
<feature type="compositionally biased region" description="Polar residues" evidence="3">
    <location>
        <begin position="324"/>
        <end position="334"/>
    </location>
</feature>
<keyword evidence="1 5" id="KW-0732">Signal</keyword>